<feature type="binding site" evidence="10">
    <location>
        <begin position="11"/>
        <end position="16"/>
    </location>
    <ligand>
        <name>substrate</name>
    </ligand>
</feature>
<evidence type="ECO:0000256" key="12">
    <source>
        <dbReference type="RuleBase" id="RU003784"/>
    </source>
</evidence>
<evidence type="ECO:0000256" key="2">
    <source>
        <dbReference type="ARBA" id="ARBA00003213"/>
    </source>
</evidence>
<dbReference type="GO" id="GO:0006400">
    <property type="term" value="P:tRNA modification"/>
    <property type="evidence" value="ECO:0007669"/>
    <property type="project" value="TreeGrafter"/>
</dbReference>
<evidence type="ECO:0000256" key="8">
    <source>
        <dbReference type="ARBA" id="ARBA00022842"/>
    </source>
</evidence>
<evidence type="ECO:0000256" key="6">
    <source>
        <dbReference type="ARBA" id="ARBA00022741"/>
    </source>
</evidence>
<evidence type="ECO:0000256" key="9">
    <source>
        <dbReference type="ARBA" id="ARBA00049563"/>
    </source>
</evidence>
<comment type="similarity">
    <text evidence="3 10 13">Belongs to the IPP transferase family.</text>
</comment>
<dbReference type="PANTHER" id="PTHR11088">
    <property type="entry name" value="TRNA DIMETHYLALLYLTRANSFERASE"/>
    <property type="match status" value="1"/>
</dbReference>
<dbReference type="AlphaFoldDB" id="A0A0G1U2L0"/>
<keyword evidence="8 10" id="KW-0460">Magnesium</keyword>
<feature type="site" description="Interaction with substrate tRNA" evidence="10">
    <location>
        <position position="120"/>
    </location>
</feature>
<dbReference type="SUPFAM" id="SSF52540">
    <property type="entry name" value="P-loop containing nucleoside triphosphate hydrolases"/>
    <property type="match status" value="2"/>
</dbReference>
<organism evidence="14 15">
    <name type="scientific">Candidatus Gottesmanbacteria bacterium GW2011_GWA2_47_9</name>
    <dbReference type="NCBI Taxonomy" id="1618445"/>
    <lineage>
        <taxon>Bacteria</taxon>
        <taxon>Candidatus Gottesmaniibacteriota</taxon>
    </lineage>
</organism>
<evidence type="ECO:0000313" key="14">
    <source>
        <dbReference type="EMBL" id="KKU88319.1"/>
    </source>
</evidence>
<keyword evidence="4 10" id="KW-0808">Transferase</keyword>
<evidence type="ECO:0000256" key="11">
    <source>
        <dbReference type="RuleBase" id="RU003783"/>
    </source>
</evidence>
<comment type="subunit">
    <text evidence="10">Monomer.</text>
</comment>
<evidence type="ECO:0000256" key="10">
    <source>
        <dbReference type="HAMAP-Rule" id="MF_00185"/>
    </source>
</evidence>
<feature type="binding site" evidence="10">
    <location>
        <begin position="9"/>
        <end position="16"/>
    </location>
    <ligand>
        <name>ATP</name>
        <dbReference type="ChEBI" id="CHEBI:30616"/>
    </ligand>
</feature>
<dbReference type="HAMAP" id="MF_00185">
    <property type="entry name" value="IPP_trans"/>
    <property type="match status" value="1"/>
</dbReference>
<dbReference type="EMBL" id="LCOY01000009">
    <property type="protein sequence ID" value="KKU88319.1"/>
    <property type="molecule type" value="Genomic_DNA"/>
</dbReference>
<dbReference type="EC" id="2.5.1.75" evidence="10"/>
<keyword evidence="7 10" id="KW-0067">ATP-binding</keyword>
<dbReference type="Proteomes" id="UP000034739">
    <property type="component" value="Unassembled WGS sequence"/>
</dbReference>
<feature type="site" description="Interaction with substrate tRNA" evidence="10">
    <location>
        <position position="97"/>
    </location>
</feature>
<dbReference type="PATRIC" id="fig|1618445.3.peg.331"/>
<feature type="region of interest" description="Interaction with substrate tRNA" evidence="10">
    <location>
        <begin position="34"/>
        <end position="37"/>
    </location>
</feature>
<name>A0A0G1U2L0_9BACT</name>
<dbReference type="Gene3D" id="1.10.20.140">
    <property type="match status" value="1"/>
</dbReference>
<evidence type="ECO:0000256" key="3">
    <source>
        <dbReference type="ARBA" id="ARBA00005842"/>
    </source>
</evidence>
<dbReference type="PANTHER" id="PTHR11088:SF60">
    <property type="entry name" value="TRNA DIMETHYLALLYLTRANSFERASE"/>
    <property type="match status" value="1"/>
</dbReference>
<dbReference type="GO" id="GO:0052381">
    <property type="term" value="F:tRNA dimethylallyltransferase activity"/>
    <property type="evidence" value="ECO:0007669"/>
    <property type="project" value="UniProtKB-UniRule"/>
</dbReference>
<evidence type="ECO:0000256" key="5">
    <source>
        <dbReference type="ARBA" id="ARBA00022694"/>
    </source>
</evidence>
<dbReference type="InterPro" id="IPR039657">
    <property type="entry name" value="Dimethylallyltransferase"/>
</dbReference>
<dbReference type="GO" id="GO:0005524">
    <property type="term" value="F:ATP binding"/>
    <property type="evidence" value="ECO:0007669"/>
    <property type="project" value="UniProtKB-UniRule"/>
</dbReference>
<dbReference type="Pfam" id="PF01715">
    <property type="entry name" value="IPPT"/>
    <property type="match status" value="1"/>
</dbReference>
<comment type="caution">
    <text evidence="14">The sequence shown here is derived from an EMBL/GenBank/DDBJ whole genome shotgun (WGS) entry which is preliminary data.</text>
</comment>
<evidence type="ECO:0000256" key="4">
    <source>
        <dbReference type="ARBA" id="ARBA00022679"/>
    </source>
</evidence>
<protein>
    <recommendedName>
        <fullName evidence="10">tRNA dimethylallyltransferase</fullName>
        <ecNumber evidence="10">2.5.1.75</ecNumber>
    </recommendedName>
    <alternativeName>
        <fullName evidence="10">Dimethylallyl diphosphate:tRNA dimethylallyltransferase</fullName>
        <shortName evidence="10">DMAPP:tRNA dimethylallyltransferase</shortName>
        <shortName evidence="10">DMATase</shortName>
    </alternativeName>
    <alternativeName>
        <fullName evidence="10">Isopentenyl-diphosphate:tRNA isopentenyltransferase</fullName>
        <shortName evidence="10">IPP transferase</shortName>
        <shortName evidence="10">IPPT</shortName>
        <shortName evidence="10">IPTase</shortName>
    </alternativeName>
</protein>
<proteinExistence type="inferred from homology"/>
<comment type="caution">
    <text evidence="10">Lacks conserved residue(s) required for the propagation of feature annotation.</text>
</comment>
<dbReference type="Gene3D" id="3.40.50.300">
    <property type="entry name" value="P-loop containing nucleotide triphosphate hydrolases"/>
    <property type="match status" value="1"/>
</dbReference>
<evidence type="ECO:0000313" key="15">
    <source>
        <dbReference type="Proteomes" id="UP000034739"/>
    </source>
</evidence>
<keyword evidence="6 10" id="KW-0547">Nucleotide-binding</keyword>
<comment type="cofactor">
    <cofactor evidence="1 10">
        <name>Mg(2+)</name>
        <dbReference type="ChEBI" id="CHEBI:18420"/>
    </cofactor>
</comment>
<accession>A0A0G1U2L0</accession>
<evidence type="ECO:0000256" key="7">
    <source>
        <dbReference type="ARBA" id="ARBA00022840"/>
    </source>
</evidence>
<dbReference type="InterPro" id="IPR027417">
    <property type="entry name" value="P-loop_NTPase"/>
</dbReference>
<sequence>MNKLLVICGPTATGKTAMALTLAKRFNGELVNADSRQIYQGLDSLTGKDRSEDAPIWLYDVVAAGQEFSVAHFVPLAQAAIDDIHKRARLPVVVGGTGFYLRGLTGSVGTLSTPPNPELRKALGVKSIDALQSELRSVDHLRWSSLNDSDRKNPRRLIRAIEVAQSLKDHSPQQTMRRYDALWIGLTLSKALLEERITKRVAERFDRAAAEVREGLPPILGADPLLSFARGQSTKDEAIKKWVLAEYQYAKRQLTWFKKQKNIHWFDVQDPSYTRQVEALVEGWYTSN</sequence>
<reference evidence="14 15" key="1">
    <citation type="journal article" date="2015" name="Nature">
        <title>rRNA introns, odd ribosomes, and small enigmatic genomes across a large radiation of phyla.</title>
        <authorList>
            <person name="Brown C.T."/>
            <person name="Hug L.A."/>
            <person name="Thomas B.C."/>
            <person name="Sharon I."/>
            <person name="Castelle C.J."/>
            <person name="Singh A."/>
            <person name="Wilkins M.J."/>
            <person name="Williams K.H."/>
            <person name="Banfield J.F."/>
        </authorList>
    </citation>
    <scope>NUCLEOTIDE SEQUENCE [LARGE SCALE GENOMIC DNA]</scope>
</reference>
<comment type="function">
    <text evidence="2 10 12">Catalyzes the transfer of a dimethylallyl group onto the adenine at position 37 in tRNAs that read codons beginning with uridine, leading to the formation of N6-(dimethylallyl)adenosine (i(6)A).</text>
</comment>
<gene>
    <name evidence="10" type="primary">miaA</name>
    <name evidence="14" type="ORF">UY16_C0009G0040</name>
</gene>
<dbReference type="NCBIfam" id="TIGR00174">
    <property type="entry name" value="miaA"/>
    <property type="match status" value="1"/>
</dbReference>
<evidence type="ECO:0000256" key="13">
    <source>
        <dbReference type="RuleBase" id="RU003785"/>
    </source>
</evidence>
<keyword evidence="5 10" id="KW-0819">tRNA processing</keyword>
<comment type="catalytic activity">
    <reaction evidence="9 10 11">
        <text>adenosine(37) in tRNA + dimethylallyl diphosphate = N(6)-dimethylallyladenosine(37) in tRNA + diphosphate</text>
        <dbReference type="Rhea" id="RHEA:26482"/>
        <dbReference type="Rhea" id="RHEA-COMP:10162"/>
        <dbReference type="Rhea" id="RHEA-COMP:10375"/>
        <dbReference type="ChEBI" id="CHEBI:33019"/>
        <dbReference type="ChEBI" id="CHEBI:57623"/>
        <dbReference type="ChEBI" id="CHEBI:74411"/>
        <dbReference type="ChEBI" id="CHEBI:74415"/>
        <dbReference type="EC" id="2.5.1.75"/>
    </reaction>
</comment>
<dbReference type="InterPro" id="IPR018022">
    <property type="entry name" value="IPT"/>
</dbReference>
<evidence type="ECO:0000256" key="1">
    <source>
        <dbReference type="ARBA" id="ARBA00001946"/>
    </source>
</evidence>